<gene>
    <name evidence="3" type="ORF">ERUC_LOCUS14671</name>
</gene>
<keyword evidence="1" id="KW-0812">Transmembrane</keyword>
<dbReference type="EMBL" id="CAKOAT010138265">
    <property type="protein sequence ID" value="CAH8337743.1"/>
    <property type="molecule type" value="Genomic_DNA"/>
</dbReference>
<dbReference type="AlphaFoldDB" id="A0ABC8JS83"/>
<reference evidence="3 4" key="1">
    <citation type="submission" date="2022-03" db="EMBL/GenBank/DDBJ databases">
        <authorList>
            <person name="Macdonald S."/>
            <person name="Ahmed S."/>
            <person name="Newling K."/>
        </authorList>
    </citation>
    <scope>NUCLEOTIDE SEQUENCE [LARGE SCALE GENOMIC DNA]</scope>
</reference>
<evidence type="ECO:0000313" key="4">
    <source>
        <dbReference type="Proteomes" id="UP001642260"/>
    </source>
</evidence>
<feature type="signal peptide" evidence="2">
    <location>
        <begin position="1"/>
        <end position="25"/>
    </location>
</feature>
<feature type="transmembrane region" description="Helical" evidence="1">
    <location>
        <begin position="49"/>
        <end position="68"/>
    </location>
</feature>
<organism evidence="3 4">
    <name type="scientific">Eruca vesicaria subsp. sativa</name>
    <name type="common">Garden rocket</name>
    <name type="synonym">Eruca sativa</name>
    <dbReference type="NCBI Taxonomy" id="29727"/>
    <lineage>
        <taxon>Eukaryota</taxon>
        <taxon>Viridiplantae</taxon>
        <taxon>Streptophyta</taxon>
        <taxon>Embryophyta</taxon>
        <taxon>Tracheophyta</taxon>
        <taxon>Spermatophyta</taxon>
        <taxon>Magnoliopsida</taxon>
        <taxon>eudicotyledons</taxon>
        <taxon>Gunneridae</taxon>
        <taxon>Pentapetalae</taxon>
        <taxon>rosids</taxon>
        <taxon>malvids</taxon>
        <taxon>Brassicales</taxon>
        <taxon>Brassicaceae</taxon>
        <taxon>Brassiceae</taxon>
        <taxon>Eruca</taxon>
    </lineage>
</organism>
<sequence>MSKLGNTLLLALVIYFLVLPRLVSAEEDEENDSGCSVVVNSATTLTYKIVAIFSTLIVGVFGVCSPIFGLDLVEILFVLSPYPTCVIALIPLCPPHSSWCHRELH</sequence>
<name>A0ABC8JS83_ERUVS</name>
<keyword evidence="1" id="KW-1133">Transmembrane helix</keyword>
<dbReference type="Proteomes" id="UP001642260">
    <property type="component" value="Unassembled WGS sequence"/>
</dbReference>
<protein>
    <recommendedName>
        <fullName evidence="5">Transmembrane protein</fullName>
    </recommendedName>
</protein>
<keyword evidence="1" id="KW-0472">Membrane</keyword>
<keyword evidence="4" id="KW-1185">Reference proteome</keyword>
<evidence type="ECO:0000256" key="1">
    <source>
        <dbReference type="SAM" id="Phobius"/>
    </source>
</evidence>
<evidence type="ECO:0008006" key="5">
    <source>
        <dbReference type="Google" id="ProtNLM"/>
    </source>
</evidence>
<evidence type="ECO:0000313" key="3">
    <source>
        <dbReference type="EMBL" id="CAH8337743.1"/>
    </source>
</evidence>
<feature type="transmembrane region" description="Helical" evidence="1">
    <location>
        <begin position="75"/>
        <end position="92"/>
    </location>
</feature>
<evidence type="ECO:0000256" key="2">
    <source>
        <dbReference type="SAM" id="SignalP"/>
    </source>
</evidence>
<keyword evidence="2" id="KW-0732">Signal</keyword>
<feature type="chain" id="PRO_5044768195" description="Transmembrane protein" evidence="2">
    <location>
        <begin position="26"/>
        <end position="105"/>
    </location>
</feature>
<proteinExistence type="predicted"/>
<accession>A0ABC8JS83</accession>
<comment type="caution">
    <text evidence="3">The sequence shown here is derived from an EMBL/GenBank/DDBJ whole genome shotgun (WGS) entry which is preliminary data.</text>
</comment>